<feature type="region of interest" description="Disordered" evidence="1">
    <location>
        <begin position="1"/>
        <end position="20"/>
    </location>
</feature>
<feature type="compositionally biased region" description="Polar residues" evidence="1">
    <location>
        <begin position="1"/>
        <end position="10"/>
    </location>
</feature>
<accession>A0A3M0IAV3</accession>
<keyword evidence="3" id="KW-1185">Reference proteome</keyword>
<sequence length="64" mass="7102">MPSPTASERSTVPAGTRRRIPQGHVIIEKSLDEIQDRSKQQIRTAIDDLTQAIAADERMDVCTP</sequence>
<evidence type="ECO:0000256" key="1">
    <source>
        <dbReference type="SAM" id="MobiDB-lite"/>
    </source>
</evidence>
<gene>
    <name evidence="2" type="ORF">CTZ28_13435</name>
</gene>
<dbReference type="AlphaFoldDB" id="A0A3M0IAV3"/>
<name>A0A3M0IAV3_9ACTN</name>
<organism evidence="2 3">
    <name type="scientific">Streptomyces shenzhenensis</name>
    <dbReference type="NCBI Taxonomy" id="943815"/>
    <lineage>
        <taxon>Bacteria</taxon>
        <taxon>Bacillati</taxon>
        <taxon>Actinomycetota</taxon>
        <taxon>Actinomycetes</taxon>
        <taxon>Kitasatosporales</taxon>
        <taxon>Streptomycetaceae</taxon>
        <taxon>Streptomyces</taxon>
    </lineage>
</organism>
<evidence type="ECO:0000313" key="2">
    <source>
        <dbReference type="EMBL" id="RMB85170.1"/>
    </source>
</evidence>
<dbReference type="Proteomes" id="UP000270471">
    <property type="component" value="Unassembled WGS sequence"/>
</dbReference>
<proteinExistence type="predicted"/>
<comment type="caution">
    <text evidence="2">The sequence shown here is derived from an EMBL/GenBank/DDBJ whole genome shotgun (WGS) entry which is preliminary data.</text>
</comment>
<protein>
    <submittedName>
        <fullName evidence="2">Uncharacterized protein</fullName>
    </submittedName>
</protein>
<dbReference type="EMBL" id="PENI01000007">
    <property type="protein sequence ID" value="RMB85170.1"/>
    <property type="molecule type" value="Genomic_DNA"/>
</dbReference>
<reference evidence="2 3" key="1">
    <citation type="submission" date="2017-11" db="EMBL/GenBank/DDBJ databases">
        <title>Draft genome of actinobacteria isolated from guarana (Paullinia cupana (Mart.) Ducke.</title>
        <authorList>
            <person name="Siqueira K.A."/>
            <person name="Liotti R.G."/>
            <person name="Mendes T.A.O."/>
            <person name="Soares M.A."/>
        </authorList>
    </citation>
    <scope>NUCLEOTIDE SEQUENCE [LARGE SCALE GENOMIC DNA]</scope>
    <source>
        <strain evidence="2 3">193</strain>
    </source>
</reference>
<evidence type="ECO:0000313" key="3">
    <source>
        <dbReference type="Proteomes" id="UP000270471"/>
    </source>
</evidence>